<dbReference type="PANTHER" id="PTHR42880">
    <property type="entry name" value="HOMOCITRATE SYNTHASE"/>
    <property type="match status" value="1"/>
</dbReference>
<dbReference type="AlphaFoldDB" id="A0AAX4NG00"/>
<dbReference type="SUPFAM" id="SSF51569">
    <property type="entry name" value="Aldolase"/>
    <property type="match status" value="1"/>
</dbReference>
<keyword evidence="7" id="KW-1185">Reference proteome</keyword>
<dbReference type="PROSITE" id="PS00815">
    <property type="entry name" value="AIPM_HOMOCIT_SYNTH_1"/>
    <property type="match status" value="1"/>
</dbReference>
<keyword evidence="2 4" id="KW-0808">Transferase</keyword>
<dbReference type="InterPro" id="IPR000891">
    <property type="entry name" value="PYR_CT"/>
</dbReference>
<dbReference type="GeneID" id="95966920"/>
<comment type="catalytic activity">
    <reaction evidence="3">
        <text>acetyl-CoA + 2-oxoglutarate + H2O = (2R)-homocitrate + CoA + H(+)</text>
        <dbReference type="Rhea" id="RHEA:12929"/>
        <dbReference type="ChEBI" id="CHEBI:15377"/>
        <dbReference type="ChEBI" id="CHEBI:15378"/>
        <dbReference type="ChEBI" id="CHEBI:16810"/>
        <dbReference type="ChEBI" id="CHEBI:57287"/>
        <dbReference type="ChEBI" id="CHEBI:57288"/>
        <dbReference type="ChEBI" id="CHEBI:58884"/>
        <dbReference type="EC" id="2.3.3.14"/>
    </reaction>
    <physiologicalReaction direction="left-to-right" evidence="3">
        <dbReference type="Rhea" id="RHEA:12930"/>
    </physiologicalReaction>
</comment>
<dbReference type="PROSITE" id="PS50991">
    <property type="entry name" value="PYR_CT"/>
    <property type="match status" value="1"/>
</dbReference>
<dbReference type="KEGG" id="omr:OXIME_000196"/>
<organism evidence="6 7">
    <name type="scientific">Oxyplasma meridianum</name>
    <dbReference type="NCBI Taxonomy" id="3073602"/>
    <lineage>
        <taxon>Archaea</taxon>
        <taxon>Methanobacteriati</taxon>
        <taxon>Thermoplasmatota</taxon>
        <taxon>Thermoplasmata</taxon>
        <taxon>Thermoplasmatales</taxon>
        <taxon>Thermoplasmataceae</taxon>
        <taxon>Oxyplasma</taxon>
    </lineage>
</organism>
<dbReference type="InterPro" id="IPR002034">
    <property type="entry name" value="AIPM/Hcit_synth_CS"/>
</dbReference>
<reference evidence="6 7" key="1">
    <citation type="submission" date="2023-09" db="EMBL/GenBank/DDBJ databases">
        <authorList>
            <person name="Golyshina O.V."/>
            <person name="Lunev E.A."/>
            <person name="Bargiela R."/>
            <person name="Gaines M.C."/>
            <person name="Daum B."/>
            <person name="Bale N.J."/>
            <person name="Koenen M."/>
            <person name="Sinninghe Damst J.S."/>
            <person name="Yakimov M."/>
            <person name="Golyshin P.N."/>
        </authorList>
    </citation>
    <scope>NUCLEOTIDE SEQUENCE [LARGE SCALE GENOMIC DNA]</scope>
    <source>
        <strain evidence="6 7">M1</strain>
    </source>
</reference>
<dbReference type="InterPro" id="IPR013785">
    <property type="entry name" value="Aldolase_TIM"/>
</dbReference>
<dbReference type="EMBL" id="CP133772">
    <property type="protein sequence ID" value="WYX99660.1"/>
    <property type="molecule type" value="Genomic_DNA"/>
</dbReference>
<evidence type="ECO:0000256" key="3">
    <source>
        <dbReference type="ARBA" id="ARBA00048363"/>
    </source>
</evidence>
<dbReference type="PROSITE" id="PS00816">
    <property type="entry name" value="AIPM_HOMOCIT_SYNTH_2"/>
    <property type="match status" value="1"/>
</dbReference>
<dbReference type="Gene3D" id="3.20.20.70">
    <property type="entry name" value="Aldolase class I"/>
    <property type="match status" value="1"/>
</dbReference>
<evidence type="ECO:0000256" key="4">
    <source>
        <dbReference type="RuleBase" id="RU003523"/>
    </source>
</evidence>
<protein>
    <recommendedName>
        <fullName evidence="5">Pyruvate carboxyltransferase domain-containing protein</fullName>
    </recommendedName>
</protein>
<evidence type="ECO:0000259" key="5">
    <source>
        <dbReference type="PROSITE" id="PS50991"/>
    </source>
</evidence>
<evidence type="ECO:0000313" key="7">
    <source>
        <dbReference type="Proteomes" id="UP001451606"/>
    </source>
</evidence>
<evidence type="ECO:0000256" key="1">
    <source>
        <dbReference type="ARBA" id="ARBA00006154"/>
    </source>
</evidence>
<dbReference type="GO" id="GO:0019752">
    <property type="term" value="P:carboxylic acid metabolic process"/>
    <property type="evidence" value="ECO:0007669"/>
    <property type="project" value="InterPro"/>
</dbReference>
<dbReference type="Pfam" id="PF00682">
    <property type="entry name" value="HMGL-like"/>
    <property type="match status" value="1"/>
</dbReference>
<sequence length="348" mass="38374">MISDDTLREGMQGPGISFSTEEKKKLADKISSCGISRILVSYPSAHQSEWEIAKYLSSRNRFGEVYGLGRAINSDIDRIHSSGAHISLHFPFKYNSLDEVYDSIKYAVSLDWLTEVAVVDVTQYGINQLMKIVKRLSDLDVHTIQLPDTKGKANPKIISEIVAQAKRITDSKIEIHCHNDHGLSVANAIAGIEAGCDYVDTTFLGIGERNGITDTLTIAQYLLDTGLIDKESVDHMRSFSEEMLNIIIGKAGLSFFKNNLPNIGDNISTHTAGTHAAFSDVFGGTRFSVNVYTGRSMIKRILEANRLSIDDQDLTSLIENIKNISAEEGRTIPAAEIIEEAGRYVQSD</sequence>
<proteinExistence type="inferred from homology"/>
<dbReference type="RefSeq" id="WP_393971626.1">
    <property type="nucleotide sequence ID" value="NZ_CP133772.1"/>
</dbReference>
<evidence type="ECO:0000256" key="2">
    <source>
        <dbReference type="ARBA" id="ARBA00022679"/>
    </source>
</evidence>
<gene>
    <name evidence="6" type="ORF">OXIME_000196</name>
</gene>
<name>A0AAX4NG00_9ARCH</name>
<dbReference type="PANTHER" id="PTHR42880:SF1">
    <property type="entry name" value="ISOPROPYLMALATE_HOMOCITRATE_CITRAMALATE SYNTHASE FAMILY PROTEIN"/>
    <property type="match status" value="1"/>
</dbReference>
<dbReference type="Proteomes" id="UP001451606">
    <property type="component" value="Chromosome"/>
</dbReference>
<dbReference type="GO" id="GO:0004410">
    <property type="term" value="F:homocitrate synthase activity"/>
    <property type="evidence" value="ECO:0007669"/>
    <property type="project" value="UniProtKB-EC"/>
</dbReference>
<evidence type="ECO:0000313" key="6">
    <source>
        <dbReference type="EMBL" id="WYX99660.1"/>
    </source>
</evidence>
<feature type="domain" description="Pyruvate carboxyltransferase" evidence="5">
    <location>
        <begin position="1"/>
        <end position="239"/>
    </location>
</feature>
<dbReference type="CDD" id="cd03174">
    <property type="entry name" value="DRE_TIM_metallolyase"/>
    <property type="match status" value="1"/>
</dbReference>
<accession>A0AAX4NG00</accession>
<comment type="similarity">
    <text evidence="1 4">Belongs to the alpha-IPM synthase/homocitrate synthase family.</text>
</comment>